<protein>
    <submittedName>
        <fullName evidence="1">Uncharacterized protein</fullName>
    </submittedName>
</protein>
<proteinExistence type="predicted"/>
<evidence type="ECO:0000313" key="2">
    <source>
        <dbReference type="Proteomes" id="UP001058974"/>
    </source>
</evidence>
<evidence type="ECO:0000313" key="1">
    <source>
        <dbReference type="EMBL" id="KAI5443603.1"/>
    </source>
</evidence>
<accession>A0A9D5BH86</accession>
<dbReference type="PANTHER" id="PTHR36396:SF1">
    <property type="entry name" value="MALTASE-GLUCOAMYLASE, INTESTINAL PROTEIN"/>
    <property type="match status" value="1"/>
</dbReference>
<dbReference type="Proteomes" id="UP001058974">
    <property type="component" value="Chromosome 1"/>
</dbReference>
<reference evidence="1 2" key="1">
    <citation type="journal article" date="2022" name="Nat. Genet.">
        <title>Improved pea reference genome and pan-genome highlight genomic features and evolutionary characteristics.</title>
        <authorList>
            <person name="Yang T."/>
            <person name="Liu R."/>
            <person name="Luo Y."/>
            <person name="Hu S."/>
            <person name="Wang D."/>
            <person name="Wang C."/>
            <person name="Pandey M.K."/>
            <person name="Ge S."/>
            <person name="Xu Q."/>
            <person name="Li N."/>
            <person name="Li G."/>
            <person name="Huang Y."/>
            <person name="Saxena R.K."/>
            <person name="Ji Y."/>
            <person name="Li M."/>
            <person name="Yan X."/>
            <person name="He Y."/>
            <person name="Liu Y."/>
            <person name="Wang X."/>
            <person name="Xiang C."/>
            <person name="Varshney R.K."/>
            <person name="Ding H."/>
            <person name="Gao S."/>
            <person name="Zong X."/>
        </authorList>
    </citation>
    <scope>NUCLEOTIDE SEQUENCE [LARGE SCALE GENOMIC DNA]</scope>
    <source>
        <strain evidence="1 2">cv. Zhongwan 6</strain>
    </source>
</reference>
<dbReference type="Gramene" id="Psat01G0230300-T1">
    <property type="protein sequence ID" value="KAI5443603.1"/>
    <property type="gene ID" value="KIW84_012303"/>
</dbReference>
<organism evidence="1 2">
    <name type="scientific">Pisum sativum</name>
    <name type="common">Garden pea</name>
    <name type="synonym">Lathyrus oleraceus</name>
    <dbReference type="NCBI Taxonomy" id="3888"/>
    <lineage>
        <taxon>Eukaryota</taxon>
        <taxon>Viridiplantae</taxon>
        <taxon>Streptophyta</taxon>
        <taxon>Embryophyta</taxon>
        <taxon>Tracheophyta</taxon>
        <taxon>Spermatophyta</taxon>
        <taxon>Magnoliopsida</taxon>
        <taxon>eudicotyledons</taxon>
        <taxon>Gunneridae</taxon>
        <taxon>Pentapetalae</taxon>
        <taxon>rosids</taxon>
        <taxon>fabids</taxon>
        <taxon>Fabales</taxon>
        <taxon>Fabaceae</taxon>
        <taxon>Papilionoideae</taxon>
        <taxon>50 kb inversion clade</taxon>
        <taxon>NPAAA clade</taxon>
        <taxon>Hologalegina</taxon>
        <taxon>IRL clade</taxon>
        <taxon>Fabeae</taxon>
        <taxon>Lathyrus</taxon>
    </lineage>
</organism>
<sequence length="145" mass="15771">MAEVDSPPPPPPPQYLEVNCITSGKILRFAPGTDAGFAVALINRKLKGTVPLVTHIEAVKDGEEEEAVAFGPNAILSNFGEDWKLQTVLSSDTMAWSNRHFDKSVGILLVMMIHSRRVAINFADPQWAFTATDAIMLLTTAGHNI</sequence>
<keyword evidence="2" id="KW-1185">Reference proteome</keyword>
<comment type="caution">
    <text evidence="1">The sequence shown here is derived from an EMBL/GenBank/DDBJ whole genome shotgun (WGS) entry which is preliminary data.</text>
</comment>
<dbReference type="AlphaFoldDB" id="A0A9D5BH86"/>
<dbReference type="PANTHER" id="PTHR36396">
    <property type="entry name" value="MALTASE-GLUCOAMYLASE, INTESTINAL PROTEIN"/>
    <property type="match status" value="1"/>
</dbReference>
<gene>
    <name evidence="1" type="ORF">KIW84_012303</name>
</gene>
<dbReference type="EMBL" id="JAMSHJ010000001">
    <property type="protein sequence ID" value="KAI5443603.1"/>
    <property type="molecule type" value="Genomic_DNA"/>
</dbReference>
<name>A0A9D5BH86_PEA</name>